<comment type="caution">
    <text evidence="2">The sequence shown here is derived from an EMBL/GenBank/DDBJ whole genome shotgun (WGS) entry which is preliminary data.</text>
</comment>
<dbReference type="Pfam" id="PF12937">
    <property type="entry name" value="F-box-like"/>
    <property type="match status" value="1"/>
</dbReference>
<dbReference type="CDD" id="cd09917">
    <property type="entry name" value="F-box_SF"/>
    <property type="match status" value="1"/>
</dbReference>
<sequence length="261" mass="30020">MIKLLDLPHELLVQIFLGLDYQQLNTVRTTCKELRQVLMLPAFDYALFRRASEGGEEHVVKEAFEQYTRCGRPQAQRVVWNGLSDLVPSDFFPIEIHPVLRSLAWRERPGDKKALVAWPWRLQAERPVWLEETATRPSLPRLRIAQSLNEDIITVRGTGRGGAVTVEQVLLSLLLSWTHYTHEVDKLPRNEFPARGSIFFIMPRSPNVPARLYLAVLNVPISESIAESSALHCIYSAFSAELKLSFERPPRRHFVRNDRCL</sequence>
<dbReference type="InterPro" id="IPR036047">
    <property type="entry name" value="F-box-like_dom_sf"/>
</dbReference>
<evidence type="ECO:0000259" key="1">
    <source>
        <dbReference type="PROSITE" id="PS50181"/>
    </source>
</evidence>
<dbReference type="Proteomes" id="UP000836402">
    <property type="component" value="Unassembled WGS sequence"/>
</dbReference>
<dbReference type="PROSITE" id="PS50181">
    <property type="entry name" value="FBOX"/>
    <property type="match status" value="1"/>
</dbReference>
<feature type="domain" description="F-box" evidence="1">
    <location>
        <begin position="1"/>
        <end position="51"/>
    </location>
</feature>
<accession>A0ABN7J5X7</accession>
<proteinExistence type="predicted"/>
<evidence type="ECO:0000313" key="3">
    <source>
        <dbReference type="Proteomes" id="UP000836402"/>
    </source>
</evidence>
<gene>
    <name evidence="2" type="ORF">JKIAZH3_G8553</name>
</gene>
<evidence type="ECO:0000313" key="2">
    <source>
        <dbReference type="EMBL" id="CAD6948387.1"/>
    </source>
</evidence>
<keyword evidence="3" id="KW-1185">Reference proteome</keyword>
<dbReference type="InterPro" id="IPR001810">
    <property type="entry name" value="F-box_dom"/>
</dbReference>
<protein>
    <recommendedName>
        <fullName evidence="1">F-box domain-containing protein</fullName>
    </recommendedName>
</protein>
<dbReference type="EMBL" id="CAJHJG010005196">
    <property type="protein sequence ID" value="CAD6948387.1"/>
    <property type="molecule type" value="Genomic_DNA"/>
</dbReference>
<organism evidence="2 3">
    <name type="scientific">Tilletia caries</name>
    <name type="common">wheat bunt fungus</name>
    <dbReference type="NCBI Taxonomy" id="13290"/>
    <lineage>
        <taxon>Eukaryota</taxon>
        <taxon>Fungi</taxon>
        <taxon>Dikarya</taxon>
        <taxon>Basidiomycota</taxon>
        <taxon>Ustilaginomycotina</taxon>
        <taxon>Exobasidiomycetes</taxon>
        <taxon>Tilletiales</taxon>
        <taxon>Tilletiaceae</taxon>
        <taxon>Tilletia</taxon>
    </lineage>
</organism>
<reference evidence="2" key="1">
    <citation type="submission" date="2020-10" db="EMBL/GenBank/DDBJ databases">
        <authorList>
            <person name="Sedaghatjoo S."/>
        </authorList>
    </citation>
    <scope>NUCLEOTIDE SEQUENCE</scope>
    <source>
        <strain evidence="2">AZH3</strain>
    </source>
</reference>
<name>A0ABN7J5X7_9BASI</name>
<dbReference type="SUPFAM" id="SSF81383">
    <property type="entry name" value="F-box domain"/>
    <property type="match status" value="1"/>
</dbReference>